<accession>A0AAD8YXG0</accession>
<keyword evidence="3" id="KW-1185">Reference proteome</keyword>
<dbReference type="AlphaFoldDB" id="A0AAD8YXG0"/>
<dbReference type="Proteomes" id="UP001239994">
    <property type="component" value="Unassembled WGS sequence"/>
</dbReference>
<evidence type="ECO:0000313" key="2">
    <source>
        <dbReference type="EMBL" id="KAK1787766.1"/>
    </source>
</evidence>
<feature type="non-terminal residue" evidence="2">
    <location>
        <position position="90"/>
    </location>
</feature>
<reference evidence="2" key="1">
    <citation type="submission" date="2023-03" db="EMBL/GenBank/DDBJ databases">
        <title>Electrophorus voltai genome.</title>
        <authorList>
            <person name="Bian C."/>
        </authorList>
    </citation>
    <scope>NUCLEOTIDE SEQUENCE</scope>
    <source>
        <strain evidence="2">CB-2022</strain>
        <tissue evidence="2">Muscle</tissue>
    </source>
</reference>
<evidence type="ECO:0000313" key="3">
    <source>
        <dbReference type="Proteomes" id="UP001239994"/>
    </source>
</evidence>
<gene>
    <name evidence="2" type="ORF">P4O66_016257</name>
</gene>
<dbReference type="EMBL" id="JAROKS010000023">
    <property type="protein sequence ID" value="KAK1787766.1"/>
    <property type="molecule type" value="Genomic_DNA"/>
</dbReference>
<name>A0AAD8YXG0_9TELE</name>
<feature type="compositionally biased region" description="Polar residues" evidence="1">
    <location>
        <begin position="8"/>
        <end position="19"/>
    </location>
</feature>
<feature type="region of interest" description="Disordered" evidence="1">
    <location>
        <begin position="1"/>
        <end position="26"/>
    </location>
</feature>
<feature type="non-terminal residue" evidence="2">
    <location>
        <position position="1"/>
    </location>
</feature>
<protein>
    <submittedName>
        <fullName evidence="2">Uncharacterized protein</fullName>
    </submittedName>
</protein>
<proteinExistence type="predicted"/>
<feature type="region of interest" description="Disordered" evidence="1">
    <location>
        <begin position="57"/>
        <end position="90"/>
    </location>
</feature>
<organism evidence="2 3">
    <name type="scientific">Electrophorus voltai</name>
    <dbReference type="NCBI Taxonomy" id="2609070"/>
    <lineage>
        <taxon>Eukaryota</taxon>
        <taxon>Metazoa</taxon>
        <taxon>Chordata</taxon>
        <taxon>Craniata</taxon>
        <taxon>Vertebrata</taxon>
        <taxon>Euteleostomi</taxon>
        <taxon>Actinopterygii</taxon>
        <taxon>Neopterygii</taxon>
        <taxon>Teleostei</taxon>
        <taxon>Ostariophysi</taxon>
        <taxon>Gymnotiformes</taxon>
        <taxon>Gymnotoidei</taxon>
        <taxon>Gymnotidae</taxon>
        <taxon>Electrophorus</taxon>
    </lineage>
</organism>
<comment type="caution">
    <text evidence="2">The sequence shown here is derived from an EMBL/GenBank/DDBJ whole genome shotgun (WGS) entry which is preliminary data.</text>
</comment>
<evidence type="ECO:0000256" key="1">
    <source>
        <dbReference type="SAM" id="MobiDB-lite"/>
    </source>
</evidence>
<sequence length="90" mass="9688">EGLGYIDPSTQGCTASQTGLHEDTTSDRGVQFTSKVWREFLDKLNIMCIPVSGKAKGSGRRPIATSALTSQPSDGKWIDDGETPPACWET</sequence>